<dbReference type="SUPFAM" id="SSF47413">
    <property type="entry name" value="lambda repressor-like DNA-binding domains"/>
    <property type="match status" value="2"/>
</dbReference>
<dbReference type="GO" id="GO:0003700">
    <property type="term" value="F:DNA-binding transcription factor activity"/>
    <property type="evidence" value="ECO:0007669"/>
    <property type="project" value="TreeGrafter"/>
</dbReference>
<dbReference type="InterPro" id="IPR001387">
    <property type="entry name" value="Cro/C1-type_HTH"/>
</dbReference>
<dbReference type="PANTHER" id="PTHR46797">
    <property type="entry name" value="HTH-TYPE TRANSCRIPTIONAL REGULATOR"/>
    <property type="match status" value="1"/>
</dbReference>
<dbReference type="CDD" id="cd00093">
    <property type="entry name" value="HTH_XRE"/>
    <property type="match status" value="2"/>
</dbReference>
<proteinExistence type="predicted"/>
<dbReference type="Proteomes" id="UP000257039">
    <property type="component" value="Unassembled WGS sequence"/>
</dbReference>
<gene>
    <name evidence="3" type="ORF">B9G39_27000</name>
</gene>
<dbReference type="AlphaFoldDB" id="A0A4P9VHL8"/>
<evidence type="ECO:0000313" key="4">
    <source>
        <dbReference type="Proteomes" id="UP000257039"/>
    </source>
</evidence>
<dbReference type="RefSeq" id="WP_094789674.1">
    <property type="nucleotide sequence ID" value="NZ_NDXW01000004.1"/>
</dbReference>
<name>A0A4P9VHL8_9GAMM</name>
<feature type="domain" description="HTH cro/C1-type" evidence="2">
    <location>
        <begin position="7"/>
        <end position="65"/>
    </location>
</feature>
<dbReference type="PROSITE" id="PS50943">
    <property type="entry name" value="HTH_CROC1"/>
    <property type="match status" value="2"/>
</dbReference>
<feature type="domain" description="HTH cro/C1-type" evidence="2">
    <location>
        <begin position="92"/>
        <end position="148"/>
    </location>
</feature>
<organism evidence="3 4">
    <name type="scientific">Zooshikella ganghwensis</name>
    <dbReference type="NCBI Taxonomy" id="202772"/>
    <lineage>
        <taxon>Bacteria</taxon>
        <taxon>Pseudomonadati</taxon>
        <taxon>Pseudomonadota</taxon>
        <taxon>Gammaproteobacteria</taxon>
        <taxon>Oceanospirillales</taxon>
        <taxon>Zooshikellaceae</taxon>
        <taxon>Zooshikella</taxon>
    </lineage>
</organism>
<dbReference type="GO" id="GO:0003677">
    <property type="term" value="F:DNA binding"/>
    <property type="evidence" value="ECO:0007669"/>
    <property type="project" value="UniProtKB-KW"/>
</dbReference>
<evidence type="ECO:0000256" key="1">
    <source>
        <dbReference type="ARBA" id="ARBA00023125"/>
    </source>
</evidence>
<dbReference type="GO" id="GO:0005829">
    <property type="term" value="C:cytosol"/>
    <property type="evidence" value="ECO:0007669"/>
    <property type="project" value="TreeGrafter"/>
</dbReference>
<evidence type="ECO:0000313" key="3">
    <source>
        <dbReference type="EMBL" id="RDH41710.1"/>
    </source>
</evidence>
<keyword evidence="4" id="KW-1185">Reference proteome</keyword>
<dbReference type="PANTHER" id="PTHR46797:SF24">
    <property type="entry name" value="DNA-BINDING PHAGE PROTEIN"/>
    <property type="match status" value="1"/>
</dbReference>
<evidence type="ECO:0000259" key="2">
    <source>
        <dbReference type="PROSITE" id="PS50943"/>
    </source>
</evidence>
<protein>
    <submittedName>
        <fullName evidence="3">Helix-turn-helix domain-containing protein</fullName>
    </submittedName>
</protein>
<dbReference type="EMBL" id="NDXW01000004">
    <property type="protein sequence ID" value="RDH41710.1"/>
    <property type="molecule type" value="Genomic_DNA"/>
</dbReference>
<dbReference type="InterPro" id="IPR010982">
    <property type="entry name" value="Lambda_DNA-bd_dom_sf"/>
</dbReference>
<sequence>MELCEKIRSAIDEAELSQKELAELCGVAASTVTMWLHKDPSKRTTPPLHTLMMISNATGVPIREFTDLLDKEVDVGQFEKNGDKVIPDWERIKLARKSRKLTQADLGEACGVTRSSIANWESADKISSPKPRQLRRIAEITGIPFTWLSGETNSTPENLIKLSSASKNDDLEKDLLKLSKERKDDALHVILDLYTYVKEHGISQELYEVIKNTTYAVKRYCK</sequence>
<dbReference type="Gene3D" id="1.10.260.40">
    <property type="entry name" value="lambda repressor-like DNA-binding domains"/>
    <property type="match status" value="2"/>
</dbReference>
<dbReference type="SMART" id="SM00530">
    <property type="entry name" value="HTH_XRE"/>
    <property type="match status" value="2"/>
</dbReference>
<comment type="caution">
    <text evidence="3">The sequence shown here is derived from an EMBL/GenBank/DDBJ whole genome shotgun (WGS) entry which is preliminary data.</text>
</comment>
<dbReference type="Pfam" id="PF01381">
    <property type="entry name" value="HTH_3"/>
    <property type="match status" value="2"/>
</dbReference>
<accession>A0A4P9VHL8</accession>
<keyword evidence="1" id="KW-0238">DNA-binding</keyword>
<dbReference type="InterPro" id="IPR050807">
    <property type="entry name" value="TransReg_Diox_bact_type"/>
</dbReference>
<reference evidence="3 4" key="1">
    <citation type="submission" date="2017-04" db="EMBL/GenBank/DDBJ databases">
        <title>Draft genome sequence of Zooshikella ganghwensis VG4 isolated from Red Sea sediments.</title>
        <authorList>
            <person name="Rehman Z."/>
            <person name="Alam I."/>
            <person name="Kamau A."/>
            <person name="Bajic V."/>
            <person name="Leiknes T."/>
        </authorList>
    </citation>
    <scope>NUCLEOTIDE SEQUENCE [LARGE SCALE GENOMIC DNA]</scope>
    <source>
        <strain evidence="3 4">VG4</strain>
    </source>
</reference>